<sequence length="63" mass="7435">MKLIEIKNVKELPECDLWIITHCSPEEAAAFVEGRTGESVDVVYKFKGRLQYFIPYNKRESWK</sequence>
<comment type="caution">
    <text evidence="1">The sequence shown here is derived from an EMBL/GenBank/DDBJ whole genome shotgun (WGS) entry which is preliminary data.</text>
</comment>
<evidence type="ECO:0000313" key="1">
    <source>
        <dbReference type="EMBL" id="KKN33280.1"/>
    </source>
</evidence>
<accession>A0A0F9PNF5</accession>
<protein>
    <submittedName>
        <fullName evidence="1">Uncharacterized protein</fullName>
    </submittedName>
</protein>
<organism evidence="1">
    <name type="scientific">marine sediment metagenome</name>
    <dbReference type="NCBI Taxonomy" id="412755"/>
    <lineage>
        <taxon>unclassified sequences</taxon>
        <taxon>metagenomes</taxon>
        <taxon>ecological metagenomes</taxon>
    </lineage>
</organism>
<proteinExistence type="predicted"/>
<reference evidence="1" key="1">
    <citation type="journal article" date="2015" name="Nature">
        <title>Complex archaea that bridge the gap between prokaryotes and eukaryotes.</title>
        <authorList>
            <person name="Spang A."/>
            <person name="Saw J.H."/>
            <person name="Jorgensen S.L."/>
            <person name="Zaremba-Niedzwiedzka K."/>
            <person name="Martijn J."/>
            <person name="Lind A.E."/>
            <person name="van Eijk R."/>
            <person name="Schleper C."/>
            <person name="Guy L."/>
            <person name="Ettema T.J."/>
        </authorList>
    </citation>
    <scope>NUCLEOTIDE SEQUENCE</scope>
</reference>
<dbReference type="AlphaFoldDB" id="A0A0F9PNF5"/>
<name>A0A0F9PNF5_9ZZZZ</name>
<dbReference type="EMBL" id="LAZR01002191">
    <property type="protein sequence ID" value="KKN33280.1"/>
    <property type="molecule type" value="Genomic_DNA"/>
</dbReference>
<gene>
    <name evidence="1" type="ORF">LCGC14_0805300</name>
</gene>